<evidence type="ECO:0000256" key="7">
    <source>
        <dbReference type="ARBA" id="ARBA00022692"/>
    </source>
</evidence>
<keyword evidence="8 12" id="KW-1133">Transmembrane helix</keyword>
<evidence type="ECO:0000256" key="5">
    <source>
        <dbReference type="ARBA" id="ARBA00022676"/>
    </source>
</evidence>
<evidence type="ECO:0000256" key="10">
    <source>
        <dbReference type="ARBA" id="ARBA00023316"/>
    </source>
</evidence>
<feature type="region of interest" description="Disordered" evidence="11">
    <location>
        <begin position="850"/>
        <end position="875"/>
    </location>
</feature>
<evidence type="ECO:0000256" key="11">
    <source>
        <dbReference type="SAM" id="MobiDB-lite"/>
    </source>
</evidence>
<organism evidence="16 17">
    <name type="scientific">Amycolatopsis cihanbeyliensis</name>
    <dbReference type="NCBI Taxonomy" id="1128664"/>
    <lineage>
        <taxon>Bacteria</taxon>
        <taxon>Bacillati</taxon>
        <taxon>Actinomycetota</taxon>
        <taxon>Actinomycetes</taxon>
        <taxon>Pseudonocardiales</taxon>
        <taxon>Pseudonocardiaceae</taxon>
        <taxon>Amycolatopsis</taxon>
    </lineage>
</organism>
<feature type="transmembrane region" description="Helical" evidence="12">
    <location>
        <begin position="533"/>
        <end position="553"/>
    </location>
</feature>
<feature type="transmembrane region" description="Helical" evidence="12">
    <location>
        <begin position="592"/>
        <end position="610"/>
    </location>
</feature>
<dbReference type="GO" id="GO:0071766">
    <property type="term" value="P:Actinobacterium-type cell wall biogenesis"/>
    <property type="evidence" value="ECO:0007669"/>
    <property type="project" value="InterPro"/>
</dbReference>
<dbReference type="Gene3D" id="2.60.120.610">
    <property type="entry name" value="arabinofuranosyltransferase like domain"/>
    <property type="match status" value="1"/>
</dbReference>
<dbReference type="OrthoDB" id="3588137at2"/>
<sequence>MTDTATAPRPVSAPDPPARSRRGFRWLLGAALVTAVTAIAIPFAPVEAERVEVSWPKAGQAAESAVAMFLPYRPLRLDVTVACSAVAGTSPGRDVTAFATIPPDADIARDWGLSLVVRDRQLVLVADGTETPLGAPPGPDCRYLVHAEDDELVVLVGDRELTRRAMRVPQVTAFVTDLPAEQATGAVSAVARADARFQTSPSPLKPLLMILCGLGVVVCVVLAFRTFRGPPRPTRPLVRRRVDLAWTGLVAVGIGAWGVLGPQTVDDGWFLGMHRNFGPSGFAGDYYMALNAAENPAILLQHLFAPLFEVSWAPLVVRLPAMAAGFTMWVLLLGIVRLLHEHTTAPRVPTWLLAAAFFAAWMPNGVGLRPEPFVALCTAISAYAAVRARLTERPAWLVVGGVATGVCFAVTSTGMLALIPLALGLVHSCRHLPATRDRIALVALAMAAVAVASPLVFLQSGIGGFLDSTGARYWYGAAQSWHGEFSRYQMLLGGVGDDFAFEQHPARRLPVLLAIALVLIALVLAPRRQPTHAFAGAYGWPFTWFGLGLAALVVTPTKIASHFAALDFFTALVLALGLAALPRAFARENAGWAIRFSALFLVVLVASLSWDGPNSWWGYHRLGMPDLDEPLFEGTLANPLNLLAAGAVAAAAILYWQHRRGTGPEDPQPVAIRWAGWSAVAVAGLSLLAVPVLSAGALGKAALNQHATGSWSPPATNLASLTGSTCGAADHVRLDDGTTLTQQMARTPGPVLVDWPISFWYPCARLPVLADGLVEPPTLMVTAPGQHAHHGHLARDYRPFAGAFAAMRSVVTYHEIPARLTGNPDPRAWGTLHEVRYRYPTDRIDVQVSTTTQNGWQRGPSYATADYIDKPPPNP</sequence>
<dbReference type="GO" id="GO:0005886">
    <property type="term" value="C:plasma membrane"/>
    <property type="evidence" value="ECO:0007669"/>
    <property type="project" value="UniProtKB-SubCell"/>
</dbReference>
<protein>
    <submittedName>
        <fullName evidence="16">Arabinosyltransferase C</fullName>
    </submittedName>
</protein>
<feature type="transmembrane region" description="Helical" evidence="12">
    <location>
        <begin position="315"/>
        <end position="336"/>
    </location>
</feature>
<evidence type="ECO:0000256" key="8">
    <source>
        <dbReference type="ARBA" id="ARBA00022989"/>
    </source>
</evidence>
<dbReference type="EMBL" id="VFML01000001">
    <property type="protein sequence ID" value="TQJ01712.1"/>
    <property type="molecule type" value="Genomic_DNA"/>
</dbReference>
<evidence type="ECO:0000256" key="3">
    <source>
        <dbReference type="ARBA" id="ARBA00008195"/>
    </source>
</evidence>
<evidence type="ECO:0000256" key="1">
    <source>
        <dbReference type="ARBA" id="ARBA00003001"/>
    </source>
</evidence>
<evidence type="ECO:0000259" key="15">
    <source>
        <dbReference type="Pfam" id="PF17689"/>
    </source>
</evidence>
<keyword evidence="6 16" id="KW-0808">Transferase</keyword>
<feature type="transmembrane region" description="Helical" evidence="12">
    <location>
        <begin position="206"/>
        <end position="224"/>
    </location>
</feature>
<feature type="transmembrane region" description="Helical" evidence="12">
    <location>
        <begin position="677"/>
        <end position="698"/>
    </location>
</feature>
<feature type="transmembrane region" description="Helical" evidence="12">
    <location>
        <begin position="438"/>
        <end position="458"/>
    </location>
</feature>
<dbReference type="GO" id="GO:0052636">
    <property type="term" value="F:arabinosyltransferase activity"/>
    <property type="evidence" value="ECO:0007669"/>
    <property type="project" value="InterPro"/>
</dbReference>
<feature type="domain" description="Arabinosyltransferase C-terminal" evidence="14">
    <location>
        <begin position="739"/>
        <end position="858"/>
    </location>
</feature>
<reference evidence="16 17" key="1">
    <citation type="submission" date="2019-06" db="EMBL/GenBank/DDBJ databases">
        <title>Sequencing the genomes of 1000 actinobacteria strains.</title>
        <authorList>
            <person name="Klenk H.-P."/>
        </authorList>
    </citation>
    <scope>NUCLEOTIDE SEQUENCE [LARGE SCALE GENOMIC DNA]</scope>
    <source>
        <strain evidence="16 17">DSM 45679</strain>
    </source>
</reference>
<dbReference type="InterPro" id="IPR032731">
    <property type="entry name" value="Arabino_trans_C"/>
</dbReference>
<dbReference type="AlphaFoldDB" id="A0A542DF68"/>
<feature type="domain" description="Arabinosyltransferas concanavalin like" evidence="15">
    <location>
        <begin position="49"/>
        <end position="196"/>
    </location>
</feature>
<dbReference type="GO" id="GO:0071555">
    <property type="term" value="P:cell wall organization"/>
    <property type="evidence" value="ECO:0007669"/>
    <property type="project" value="UniProtKB-KW"/>
</dbReference>
<keyword evidence="4" id="KW-1003">Cell membrane</keyword>
<evidence type="ECO:0000313" key="17">
    <source>
        <dbReference type="Proteomes" id="UP000320876"/>
    </source>
</evidence>
<feature type="domain" description="Arabinofuranosyltransferase central" evidence="13">
    <location>
        <begin position="200"/>
        <end position="653"/>
    </location>
</feature>
<dbReference type="InterPro" id="IPR007680">
    <property type="entry name" value="Arabino_trans_central"/>
</dbReference>
<feature type="transmembrane region" description="Helical" evidence="12">
    <location>
        <begin position="26"/>
        <end position="44"/>
    </location>
</feature>
<dbReference type="Pfam" id="PF04602">
    <property type="entry name" value="Arabinose_trans"/>
    <property type="match status" value="1"/>
</dbReference>
<evidence type="ECO:0000313" key="16">
    <source>
        <dbReference type="EMBL" id="TQJ01712.1"/>
    </source>
</evidence>
<evidence type="ECO:0000256" key="6">
    <source>
        <dbReference type="ARBA" id="ARBA00022679"/>
    </source>
</evidence>
<evidence type="ECO:0000256" key="9">
    <source>
        <dbReference type="ARBA" id="ARBA00023136"/>
    </source>
</evidence>
<keyword evidence="7 12" id="KW-0812">Transmembrane</keyword>
<accession>A0A542DF68</accession>
<keyword evidence="10" id="KW-0961">Cell wall biogenesis/degradation</keyword>
<keyword evidence="9 12" id="KW-0472">Membrane</keyword>
<proteinExistence type="inferred from homology"/>
<dbReference type="Pfam" id="PF17689">
    <property type="entry name" value="Arabino_trans_N"/>
    <property type="match status" value="1"/>
</dbReference>
<feature type="transmembrane region" description="Helical" evidence="12">
    <location>
        <begin position="636"/>
        <end position="656"/>
    </location>
</feature>
<dbReference type="Pfam" id="PF14896">
    <property type="entry name" value="Arabino_trans_C"/>
    <property type="match status" value="1"/>
</dbReference>
<comment type="subcellular location">
    <subcellularLocation>
        <location evidence="2">Cell membrane</location>
        <topology evidence="2">Multi-pass membrane protein</topology>
    </subcellularLocation>
</comment>
<dbReference type="InterPro" id="IPR040920">
    <property type="entry name" value="Arabino_trans_N"/>
</dbReference>
<comment type="similarity">
    <text evidence="3">Belongs to the emb family.</text>
</comment>
<dbReference type="RefSeq" id="WP_141996539.1">
    <property type="nucleotide sequence ID" value="NZ_VFML01000001.1"/>
</dbReference>
<dbReference type="Proteomes" id="UP000320876">
    <property type="component" value="Unassembled WGS sequence"/>
</dbReference>
<comment type="function">
    <text evidence="1">Arabinosyl transferase responsible for the polymerization of arabinose into the arabinan of arabinogalactan.</text>
</comment>
<comment type="caution">
    <text evidence="16">The sequence shown here is derived from an EMBL/GenBank/DDBJ whole genome shotgun (WGS) entry which is preliminary data.</text>
</comment>
<gene>
    <name evidence="16" type="ORF">FB471_1420</name>
</gene>
<evidence type="ECO:0000256" key="2">
    <source>
        <dbReference type="ARBA" id="ARBA00004651"/>
    </source>
</evidence>
<feature type="transmembrane region" description="Helical" evidence="12">
    <location>
        <begin position="559"/>
        <end position="580"/>
    </location>
</feature>
<keyword evidence="17" id="KW-1185">Reference proteome</keyword>
<feature type="transmembrane region" description="Helical" evidence="12">
    <location>
        <begin position="509"/>
        <end position="526"/>
    </location>
</feature>
<evidence type="ECO:0000259" key="13">
    <source>
        <dbReference type="Pfam" id="PF04602"/>
    </source>
</evidence>
<evidence type="ECO:0000259" key="14">
    <source>
        <dbReference type="Pfam" id="PF14896"/>
    </source>
</evidence>
<feature type="transmembrane region" description="Helical" evidence="12">
    <location>
        <begin position="395"/>
        <end position="426"/>
    </location>
</feature>
<dbReference type="InterPro" id="IPR027451">
    <property type="entry name" value="EmbABC_dom1"/>
</dbReference>
<feature type="transmembrane region" description="Helical" evidence="12">
    <location>
        <begin position="244"/>
        <end position="260"/>
    </location>
</feature>
<keyword evidence="5" id="KW-0328">Glycosyltransferase</keyword>
<dbReference type="Gene3D" id="3.40.190.160">
    <property type="match status" value="1"/>
</dbReference>
<name>A0A542DF68_AMYCI</name>
<evidence type="ECO:0000256" key="12">
    <source>
        <dbReference type="SAM" id="Phobius"/>
    </source>
</evidence>
<evidence type="ECO:0000256" key="4">
    <source>
        <dbReference type="ARBA" id="ARBA00022475"/>
    </source>
</evidence>
<feature type="transmembrane region" description="Helical" evidence="12">
    <location>
        <begin position="348"/>
        <end position="366"/>
    </location>
</feature>